<dbReference type="RefSeq" id="WP_093370517.1">
    <property type="nucleotide sequence ID" value="NZ_FNCW01000026.1"/>
</dbReference>
<reference evidence="1 2" key="1">
    <citation type="submission" date="2016-10" db="EMBL/GenBank/DDBJ databases">
        <authorList>
            <person name="de Groot N.N."/>
        </authorList>
    </citation>
    <scope>NUCLEOTIDE SEQUENCE [LARGE SCALE GENOMIC DNA]</scope>
    <source>
        <strain evidence="1 2">DSM 19803</strain>
    </source>
</reference>
<dbReference type="Proteomes" id="UP000199296">
    <property type="component" value="Unassembled WGS sequence"/>
</dbReference>
<name>A0A1G7ZHR8_9FLAO</name>
<dbReference type="AlphaFoldDB" id="A0A1G7ZHR8"/>
<sequence>MYRHSDHSKIFRSGRIDEKFRSIFQRLTQTIETETEDYILNVNPTEYLEHLTNSNQMEIPIIHYEDVYADSYEDDIPIEYFSAIYDRFGVDKVKKEIIQFFIPVSGNVNLLNYSPASRFSIGGGGDFKVNSDTISTEFINFDSDGPEMKKRFDREVRGIKSNYDSLVSDIEKFNNSLKSNLNSVFSKRKSALLNKNNLMSSLGVPLKRKKSSTNTFSVPKPQLKEKIKINKPIVTEKGFKPEPTLDEDSYRHILKLINDVGRNFERMPSVYKGKGEEDLRDHILMTLDPNFELGSASGETFNKSGKTDIQLRYDSSVIFIAECKFWSGEKGYLKTISQLLNYLTWRDTKASVIMFARQQDFSSILDKVSTSTKNHENYLSYENNTDENWFNYRFHINGDENRELKLAIQLYHLPK</sequence>
<organism evidence="1 2">
    <name type="scientific">Psychroflexus sediminis</name>
    <dbReference type="NCBI Taxonomy" id="470826"/>
    <lineage>
        <taxon>Bacteria</taxon>
        <taxon>Pseudomonadati</taxon>
        <taxon>Bacteroidota</taxon>
        <taxon>Flavobacteriia</taxon>
        <taxon>Flavobacteriales</taxon>
        <taxon>Flavobacteriaceae</taxon>
        <taxon>Psychroflexus</taxon>
    </lineage>
</organism>
<evidence type="ECO:0000313" key="1">
    <source>
        <dbReference type="EMBL" id="SDH08155.1"/>
    </source>
</evidence>
<dbReference type="EMBL" id="FNCW01000026">
    <property type="protein sequence ID" value="SDH08155.1"/>
    <property type="molecule type" value="Genomic_DNA"/>
</dbReference>
<evidence type="ECO:0000313" key="2">
    <source>
        <dbReference type="Proteomes" id="UP000199296"/>
    </source>
</evidence>
<keyword evidence="2" id="KW-1185">Reference proteome</keyword>
<dbReference type="OrthoDB" id="5447244at2"/>
<accession>A0A1G7ZHR8</accession>
<proteinExistence type="predicted"/>
<gene>
    <name evidence="1" type="ORF">SAMN04488027_1268</name>
</gene>
<protein>
    <submittedName>
        <fullName evidence="1">Uncharacterized protein</fullName>
    </submittedName>
</protein>